<gene>
    <name evidence="1" type="ORF">RPERSI_LOCUS31149</name>
</gene>
<keyword evidence="2" id="KW-1185">Reference proteome</keyword>
<accession>A0ACA9SH37</accession>
<proteinExistence type="predicted"/>
<organism evidence="1 2">
    <name type="scientific">Racocetra persica</name>
    <dbReference type="NCBI Taxonomy" id="160502"/>
    <lineage>
        <taxon>Eukaryota</taxon>
        <taxon>Fungi</taxon>
        <taxon>Fungi incertae sedis</taxon>
        <taxon>Mucoromycota</taxon>
        <taxon>Glomeromycotina</taxon>
        <taxon>Glomeromycetes</taxon>
        <taxon>Diversisporales</taxon>
        <taxon>Gigasporaceae</taxon>
        <taxon>Racocetra</taxon>
    </lineage>
</organism>
<dbReference type="EMBL" id="CAJVQC010124482">
    <property type="protein sequence ID" value="CAG8839692.1"/>
    <property type="molecule type" value="Genomic_DNA"/>
</dbReference>
<evidence type="ECO:0000313" key="1">
    <source>
        <dbReference type="EMBL" id="CAG8839692.1"/>
    </source>
</evidence>
<dbReference type="Proteomes" id="UP000789920">
    <property type="component" value="Unassembled WGS sequence"/>
</dbReference>
<reference evidence="1" key="1">
    <citation type="submission" date="2021-06" db="EMBL/GenBank/DDBJ databases">
        <authorList>
            <person name="Kallberg Y."/>
            <person name="Tangrot J."/>
            <person name="Rosling A."/>
        </authorList>
    </citation>
    <scope>NUCLEOTIDE SEQUENCE</scope>
    <source>
        <strain evidence="1">MA461A</strain>
    </source>
</reference>
<feature type="non-terminal residue" evidence="1">
    <location>
        <position position="1"/>
    </location>
</feature>
<evidence type="ECO:0000313" key="2">
    <source>
        <dbReference type="Proteomes" id="UP000789920"/>
    </source>
</evidence>
<protein>
    <submittedName>
        <fullName evidence="1">5646_t:CDS:1</fullName>
    </submittedName>
</protein>
<sequence length="155" mass="18072">TILDLTNENTKLETEKASLETQLQELQKNKGLDEEVKKLKAQVAQLEPYKQELLKIKRVQTNQELTIFFQAMEISNSLIGKRFKSDEVWKKTYGTNFDYEDIVDEKLTLENRENMKMAFKVVACICATEKAEELKAQLKKIDAKLKKRIDNINEN</sequence>
<name>A0ACA9SH37_9GLOM</name>
<comment type="caution">
    <text evidence="1">The sequence shown here is derived from an EMBL/GenBank/DDBJ whole genome shotgun (WGS) entry which is preliminary data.</text>
</comment>